<evidence type="ECO:0000313" key="3">
    <source>
        <dbReference type="Proteomes" id="UP001189429"/>
    </source>
</evidence>
<sequence>MSGKRGGGGEHQGYRQSSVLDLRSCNADYSFPRSSRLARSAAGARVPRAAQARGHQLSASARRWRGSELAPPGARRNVTVPRKATQTWSEYTVPRDRATSLYIWRAGQKTPHSNLRRIPGGRLREKWMAAWLHLASSSRSNTRQLERCSDSSSAGHGSECDWTEKHSVQGLALTSVQAKITIYCGSTQQEAEETNASSYY</sequence>
<feature type="region of interest" description="Disordered" evidence="1">
    <location>
        <begin position="36"/>
        <end position="75"/>
    </location>
</feature>
<organism evidence="2 3">
    <name type="scientific">Prorocentrum cordatum</name>
    <dbReference type="NCBI Taxonomy" id="2364126"/>
    <lineage>
        <taxon>Eukaryota</taxon>
        <taxon>Sar</taxon>
        <taxon>Alveolata</taxon>
        <taxon>Dinophyceae</taxon>
        <taxon>Prorocentrales</taxon>
        <taxon>Prorocentraceae</taxon>
        <taxon>Prorocentrum</taxon>
    </lineage>
</organism>
<feature type="compositionally biased region" description="Low complexity" evidence="1">
    <location>
        <begin position="36"/>
        <end position="53"/>
    </location>
</feature>
<protein>
    <submittedName>
        <fullName evidence="2">Uncharacterized protein</fullName>
    </submittedName>
</protein>
<gene>
    <name evidence="2" type="ORF">PCOR1329_LOCUS53348</name>
</gene>
<evidence type="ECO:0000313" key="2">
    <source>
        <dbReference type="EMBL" id="CAK0865970.1"/>
    </source>
</evidence>
<proteinExistence type="predicted"/>
<accession>A0ABN9V082</accession>
<name>A0ABN9V082_9DINO</name>
<reference evidence="2" key="1">
    <citation type="submission" date="2023-10" db="EMBL/GenBank/DDBJ databases">
        <authorList>
            <person name="Chen Y."/>
            <person name="Shah S."/>
            <person name="Dougan E. K."/>
            <person name="Thang M."/>
            <person name="Chan C."/>
        </authorList>
    </citation>
    <scope>NUCLEOTIDE SEQUENCE [LARGE SCALE GENOMIC DNA]</scope>
</reference>
<dbReference type="Proteomes" id="UP001189429">
    <property type="component" value="Unassembled WGS sequence"/>
</dbReference>
<evidence type="ECO:0000256" key="1">
    <source>
        <dbReference type="SAM" id="MobiDB-lite"/>
    </source>
</evidence>
<keyword evidence="3" id="KW-1185">Reference proteome</keyword>
<dbReference type="EMBL" id="CAUYUJ010016504">
    <property type="protein sequence ID" value="CAK0865970.1"/>
    <property type="molecule type" value="Genomic_DNA"/>
</dbReference>
<comment type="caution">
    <text evidence="2">The sequence shown here is derived from an EMBL/GenBank/DDBJ whole genome shotgun (WGS) entry which is preliminary data.</text>
</comment>